<gene>
    <name evidence="1" type="ORF">H5410_005254</name>
</gene>
<reference evidence="1 2" key="1">
    <citation type="submission" date="2020-09" db="EMBL/GenBank/DDBJ databases">
        <title>De no assembly of potato wild relative species, Solanum commersonii.</title>
        <authorList>
            <person name="Cho K."/>
        </authorList>
    </citation>
    <scope>NUCLEOTIDE SEQUENCE [LARGE SCALE GENOMIC DNA]</scope>
    <source>
        <strain evidence="1">LZ3.2</strain>
        <tissue evidence="1">Leaf</tissue>
    </source>
</reference>
<comment type="caution">
    <text evidence="1">The sequence shown here is derived from an EMBL/GenBank/DDBJ whole genome shotgun (WGS) entry which is preliminary data.</text>
</comment>
<dbReference type="AlphaFoldDB" id="A0A9J6A730"/>
<dbReference type="Proteomes" id="UP000824120">
    <property type="component" value="Chromosome 2"/>
</dbReference>
<sequence>MSIHNGLELIDHFDVVGSGRRSRIAWNLRSFTELILPTHSSWHWPGPSRVTTDSPGWHSTGPRAPGVLAYLAVGLGLLEGNDIPSRNTRLAGSCPGVPGGLGGLMWKSDLLTVLDGSVNNPLLSSIAVMRWFSASSSPITLGNPSCHRGIDWRFADCPCLSPTGSLSTGLSH</sequence>
<protein>
    <submittedName>
        <fullName evidence="1">Uncharacterized protein</fullName>
    </submittedName>
</protein>
<keyword evidence="2" id="KW-1185">Reference proteome</keyword>
<dbReference type="EMBL" id="JACXVP010000002">
    <property type="protein sequence ID" value="KAG5620036.1"/>
    <property type="molecule type" value="Genomic_DNA"/>
</dbReference>
<accession>A0A9J6A730</accession>
<evidence type="ECO:0000313" key="2">
    <source>
        <dbReference type="Proteomes" id="UP000824120"/>
    </source>
</evidence>
<organism evidence="1 2">
    <name type="scientific">Solanum commersonii</name>
    <name type="common">Commerson's wild potato</name>
    <name type="synonym">Commerson's nightshade</name>
    <dbReference type="NCBI Taxonomy" id="4109"/>
    <lineage>
        <taxon>Eukaryota</taxon>
        <taxon>Viridiplantae</taxon>
        <taxon>Streptophyta</taxon>
        <taxon>Embryophyta</taxon>
        <taxon>Tracheophyta</taxon>
        <taxon>Spermatophyta</taxon>
        <taxon>Magnoliopsida</taxon>
        <taxon>eudicotyledons</taxon>
        <taxon>Gunneridae</taxon>
        <taxon>Pentapetalae</taxon>
        <taxon>asterids</taxon>
        <taxon>lamiids</taxon>
        <taxon>Solanales</taxon>
        <taxon>Solanaceae</taxon>
        <taxon>Solanoideae</taxon>
        <taxon>Solaneae</taxon>
        <taxon>Solanum</taxon>
    </lineage>
</organism>
<proteinExistence type="predicted"/>
<evidence type="ECO:0000313" key="1">
    <source>
        <dbReference type="EMBL" id="KAG5620036.1"/>
    </source>
</evidence>
<name>A0A9J6A730_SOLCO</name>